<dbReference type="InterPro" id="IPR001796">
    <property type="entry name" value="DHFR_dom"/>
</dbReference>
<dbReference type="GO" id="GO:0046654">
    <property type="term" value="P:tetrahydrofolate biosynthetic process"/>
    <property type="evidence" value="ECO:0007669"/>
    <property type="project" value="InterPro"/>
</dbReference>
<proteinExistence type="predicted"/>
<dbReference type="PRINTS" id="PR00070">
    <property type="entry name" value="DHFR"/>
</dbReference>
<dbReference type="EMBL" id="JAGQKX010000019">
    <property type="protein sequence ID" value="MCA9390001.1"/>
    <property type="molecule type" value="Genomic_DNA"/>
</dbReference>
<dbReference type="PROSITE" id="PS51330">
    <property type="entry name" value="DHFR_2"/>
    <property type="match status" value="1"/>
</dbReference>
<evidence type="ECO:0000259" key="1">
    <source>
        <dbReference type="PROSITE" id="PS51330"/>
    </source>
</evidence>
<reference evidence="2" key="2">
    <citation type="journal article" date="2021" name="Microbiome">
        <title>Successional dynamics and alternative stable states in a saline activated sludge microbial community over 9 years.</title>
        <authorList>
            <person name="Wang Y."/>
            <person name="Ye J."/>
            <person name="Ju F."/>
            <person name="Liu L."/>
            <person name="Boyd J.A."/>
            <person name="Deng Y."/>
            <person name="Parks D.H."/>
            <person name="Jiang X."/>
            <person name="Yin X."/>
            <person name="Woodcroft B.J."/>
            <person name="Tyson G.W."/>
            <person name="Hugenholtz P."/>
            <person name="Polz M.F."/>
            <person name="Zhang T."/>
        </authorList>
    </citation>
    <scope>NUCLEOTIDE SEQUENCE</scope>
    <source>
        <strain evidence="2">HKST-UBA01</strain>
    </source>
</reference>
<comment type="caution">
    <text evidence="2">The sequence shown here is derived from an EMBL/GenBank/DDBJ whole genome shotgun (WGS) entry which is preliminary data.</text>
</comment>
<dbReference type="CDD" id="cd00209">
    <property type="entry name" value="DHFR"/>
    <property type="match status" value="1"/>
</dbReference>
<feature type="domain" description="DHFR" evidence="1">
    <location>
        <begin position="2"/>
        <end position="174"/>
    </location>
</feature>
<accession>A0A955LGC6</accession>
<name>A0A955LGC6_UNCKA</name>
<dbReference type="InterPro" id="IPR024072">
    <property type="entry name" value="DHFR-like_dom_sf"/>
</dbReference>
<dbReference type="SUPFAM" id="SSF53597">
    <property type="entry name" value="Dihydrofolate reductase-like"/>
    <property type="match status" value="1"/>
</dbReference>
<reference evidence="2" key="1">
    <citation type="submission" date="2020-04" db="EMBL/GenBank/DDBJ databases">
        <authorList>
            <person name="Zhang T."/>
        </authorList>
    </citation>
    <scope>NUCLEOTIDE SEQUENCE</scope>
    <source>
        <strain evidence="2">HKST-UBA01</strain>
    </source>
</reference>
<dbReference type="PANTHER" id="PTHR38011">
    <property type="entry name" value="DIHYDROFOLATE REDUCTASE FAMILY PROTEIN (AFU_ORTHOLOGUE AFUA_8G06820)"/>
    <property type="match status" value="1"/>
</dbReference>
<evidence type="ECO:0000313" key="2">
    <source>
        <dbReference type="EMBL" id="MCA9390001.1"/>
    </source>
</evidence>
<evidence type="ECO:0000313" key="3">
    <source>
        <dbReference type="Proteomes" id="UP000701698"/>
    </source>
</evidence>
<protein>
    <submittedName>
        <fullName evidence="2">Dihydrofolate reductase</fullName>
    </submittedName>
</protein>
<dbReference type="PANTHER" id="PTHR38011:SF11">
    <property type="entry name" value="2,5-DIAMINO-6-RIBOSYLAMINO-4(3H)-PYRIMIDINONE 5'-PHOSPHATE REDUCTASE"/>
    <property type="match status" value="1"/>
</dbReference>
<dbReference type="Gene3D" id="3.40.430.10">
    <property type="entry name" value="Dihydrofolate Reductase, subunit A"/>
    <property type="match status" value="1"/>
</dbReference>
<dbReference type="AlphaFoldDB" id="A0A955LGC6"/>
<dbReference type="Pfam" id="PF00186">
    <property type="entry name" value="DHFR_1"/>
    <property type="match status" value="1"/>
</dbReference>
<gene>
    <name evidence="2" type="ORF">KC571_01245</name>
</gene>
<organism evidence="2 3">
    <name type="scientific">candidate division WWE3 bacterium</name>
    <dbReference type="NCBI Taxonomy" id="2053526"/>
    <lineage>
        <taxon>Bacteria</taxon>
        <taxon>Katanobacteria</taxon>
    </lineage>
</organism>
<sequence length="174" mass="19824">MKVIAIYVASIDGKIARNLRDPLDWVSSDDRKFFRAETTRSGVMIMGRKTHLSIGKPLKHRLNIVMTKSPAKYSKEAIEGLLEFTDESPQKIISRLKKEDKHESVFVIGGSSIYSQFMQKRLIDEVWISVEPIFFGAGISPFDLKKPLSVPMELMHVTTLNKNTVLLKYRVDTP</sequence>
<dbReference type="Proteomes" id="UP000701698">
    <property type="component" value="Unassembled WGS sequence"/>
</dbReference>
<dbReference type="GO" id="GO:0004146">
    <property type="term" value="F:dihydrofolate reductase activity"/>
    <property type="evidence" value="ECO:0007669"/>
    <property type="project" value="InterPro"/>
</dbReference>
<dbReference type="InterPro" id="IPR050765">
    <property type="entry name" value="Riboflavin_Biosynth_HTPR"/>
</dbReference>